<dbReference type="GO" id="GO:0004822">
    <property type="term" value="F:isoleucine-tRNA ligase activity"/>
    <property type="evidence" value="ECO:0007669"/>
    <property type="project" value="UniProtKB-UniRule"/>
</dbReference>
<keyword evidence="12" id="KW-0030">Aminoacyl-tRNA synthetase</keyword>
<keyword evidence="7" id="KW-0479">Metal-binding</keyword>
<dbReference type="PROSITE" id="PS00855">
    <property type="entry name" value="SPASE_II"/>
    <property type="match status" value="1"/>
</dbReference>
<evidence type="ECO:0000256" key="7">
    <source>
        <dbReference type="ARBA" id="ARBA00022723"/>
    </source>
</evidence>
<dbReference type="GO" id="GO:0046872">
    <property type="term" value="F:metal ion binding"/>
    <property type="evidence" value="ECO:0007669"/>
    <property type="project" value="UniProtKB-KW"/>
</dbReference>
<evidence type="ECO:0000256" key="3">
    <source>
        <dbReference type="ARBA" id="ARBA00007078"/>
    </source>
</evidence>
<comment type="catalytic activity">
    <reaction evidence="14">
        <text>tRNA(Ile) + L-isoleucine + ATP = L-isoleucyl-tRNA(Ile) + AMP + diphosphate</text>
        <dbReference type="Rhea" id="RHEA:11060"/>
        <dbReference type="Rhea" id="RHEA-COMP:9666"/>
        <dbReference type="Rhea" id="RHEA-COMP:9695"/>
        <dbReference type="ChEBI" id="CHEBI:30616"/>
        <dbReference type="ChEBI" id="CHEBI:33019"/>
        <dbReference type="ChEBI" id="CHEBI:58045"/>
        <dbReference type="ChEBI" id="CHEBI:78442"/>
        <dbReference type="ChEBI" id="CHEBI:78528"/>
        <dbReference type="ChEBI" id="CHEBI:456215"/>
        <dbReference type="EC" id="6.1.1.5"/>
    </reaction>
</comment>
<dbReference type="Gene3D" id="3.90.740.10">
    <property type="entry name" value="Valyl/Leucyl/Isoleucyl-tRNA synthetase, editing domain"/>
    <property type="match status" value="1"/>
</dbReference>
<organism evidence="18 19">
    <name type="scientific">Pajaroellobacter abortibovis</name>
    <dbReference type="NCBI Taxonomy" id="1882918"/>
    <lineage>
        <taxon>Bacteria</taxon>
        <taxon>Pseudomonadati</taxon>
        <taxon>Myxococcota</taxon>
        <taxon>Polyangia</taxon>
        <taxon>Polyangiales</taxon>
        <taxon>Polyangiaceae</taxon>
    </lineage>
</organism>
<dbReference type="Pfam" id="PF00133">
    <property type="entry name" value="tRNA-synt_1"/>
    <property type="match status" value="1"/>
</dbReference>
<dbReference type="EC" id="3.4.23.36" evidence="15"/>
<comment type="subunit">
    <text evidence="4">Monomer.</text>
</comment>
<dbReference type="CDD" id="cd07961">
    <property type="entry name" value="Anticodon_Ia_Ile_ABEc"/>
    <property type="match status" value="1"/>
</dbReference>
<dbReference type="InterPro" id="IPR002300">
    <property type="entry name" value="aa-tRNA-synth_Ia"/>
</dbReference>
<evidence type="ECO:0000256" key="9">
    <source>
        <dbReference type="ARBA" id="ARBA00022833"/>
    </source>
</evidence>
<accession>A0A1L6MW36</accession>
<dbReference type="GO" id="GO:0005886">
    <property type="term" value="C:plasma membrane"/>
    <property type="evidence" value="ECO:0007669"/>
    <property type="project" value="UniProtKB-SubCell"/>
</dbReference>
<keyword evidence="15" id="KW-0064">Aspartyl protease</keyword>
<evidence type="ECO:0000256" key="13">
    <source>
        <dbReference type="ARBA" id="ARBA00025217"/>
    </source>
</evidence>
<keyword evidence="15" id="KW-0378">Hydrolase</keyword>
<dbReference type="GO" id="GO:0002161">
    <property type="term" value="F:aminoacyl-tRNA deacylase activity"/>
    <property type="evidence" value="ECO:0007669"/>
    <property type="project" value="InterPro"/>
</dbReference>
<comment type="catalytic activity">
    <reaction evidence="15">
        <text>Release of signal peptides from bacterial membrane prolipoproteins. Hydrolyzes -Xaa-Yaa-Zaa-|-(S,diacylglyceryl)Cys-, in which Xaa is hydrophobic (preferably Leu), and Yaa (Ala or Ser) and Zaa (Gly or Ala) have small, neutral side chains.</text>
        <dbReference type="EC" id="3.4.23.36"/>
    </reaction>
</comment>
<dbReference type="GO" id="GO:0000049">
    <property type="term" value="F:tRNA binding"/>
    <property type="evidence" value="ECO:0007669"/>
    <property type="project" value="InterPro"/>
</dbReference>
<comment type="caution">
    <text evidence="15">Lacks conserved residue(s) required for the propagation of feature annotation.</text>
</comment>
<keyword evidence="10" id="KW-0067">ATP-binding</keyword>
<dbReference type="Gene3D" id="3.40.50.620">
    <property type="entry name" value="HUPs"/>
    <property type="match status" value="2"/>
</dbReference>
<dbReference type="SUPFAM" id="SSF52374">
    <property type="entry name" value="Nucleotidylyl transferase"/>
    <property type="match status" value="1"/>
</dbReference>
<comment type="similarity">
    <text evidence="15">Belongs to the peptidase A8 family.</text>
</comment>
<keyword evidence="15" id="KW-0472">Membrane</keyword>
<dbReference type="EMBL" id="CP016908">
    <property type="protein sequence ID" value="APR99635.1"/>
    <property type="molecule type" value="Genomic_DNA"/>
</dbReference>
<evidence type="ECO:0000256" key="4">
    <source>
        <dbReference type="ARBA" id="ARBA00011245"/>
    </source>
</evidence>
<comment type="subcellular location">
    <subcellularLocation>
        <location evidence="15">Cell membrane</location>
        <topology evidence="15">Multi-pass membrane protein</topology>
    </subcellularLocation>
    <subcellularLocation>
        <location evidence="2">Cytoplasm</location>
    </subcellularLocation>
</comment>
<keyword evidence="15" id="KW-1133">Transmembrane helix</keyword>
<dbReference type="RefSeq" id="WP_075276283.1">
    <property type="nucleotide sequence ID" value="NZ_CP016908.1"/>
</dbReference>
<dbReference type="STRING" id="1882918.BCY86_02300"/>
<keyword evidence="5" id="KW-0963">Cytoplasm</keyword>
<evidence type="ECO:0000256" key="11">
    <source>
        <dbReference type="ARBA" id="ARBA00022917"/>
    </source>
</evidence>
<evidence type="ECO:0000313" key="19">
    <source>
        <dbReference type="Proteomes" id="UP000185544"/>
    </source>
</evidence>
<dbReference type="GO" id="GO:0006508">
    <property type="term" value="P:proteolysis"/>
    <property type="evidence" value="ECO:0007669"/>
    <property type="project" value="UniProtKB-KW"/>
</dbReference>
<evidence type="ECO:0000256" key="8">
    <source>
        <dbReference type="ARBA" id="ARBA00022741"/>
    </source>
</evidence>
<comment type="similarity">
    <text evidence="3">Belongs to the class-I aminoacyl-tRNA synthetase family. IleS type 2 subfamily.</text>
</comment>
<dbReference type="FunFam" id="3.40.50.620:FF:000063">
    <property type="entry name" value="Isoleucine--tRNA ligase"/>
    <property type="match status" value="1"/>
</dbReference>
<evidence type="ECO:0000256" key="14">
    <source>
        <dbReference type="ARBA" id="ARBA00048359"/>
    </source>
</evidence>
<feature type="transmembrane region" description="Helical" evidence="15">
    <location>
        <begin position="1348"/>
        <end position="1365"/>
    </location>
</feature>
<dbReference type="GO" id="GO:0005524">
    <property type="term" value="F:ATP binding"/>
    <property type="evidence" value="ECO:0007669"/>
    <property type="project" value="UniProtKB-KW"/>
</dbReference>
<dbReference type="InterPro" id="IPR033709">
    <property type="entry name" value="Anticodon_Ile_ABEc"/>
</dbReference>
<dbReference type="SUPFAM" id="SSF47323">
    <property type="entry name" value="Anticodon-binding domain of a subclass of class I aminoacyl-tRNA synthetases"/>
    <property type="match status" value="1"/>
</dbReference>
<dbReference type="InterPro" id="IPR023586">
    <property type="entry name" value="Ile-tRNA-ligase_type2"/>
</dbReference>
<keyword evidence="8" id="KW-0547">Nucleotide-binding</keyword>
<evidence type="ECO:0000256" key="10">
    <source>
        <dbReference type="ARBA" id="ARBA00022840"/>
    </source>
</evidence>
<dbReference type="KEGG" id="pabo:BCY86_02300"/>
<dbReference type="Proteomes" id="UP000185544">
    <property type="component" value="Chromosome"/>
</dbReference>
<feature type="transmembrane region" description="Helical" evidence="15">
    <location>
        <begin position="1377"/>
        <end position="1395"/>
    </location>
</feature>
<evidence type="ECO:0000256" key="5">
    <source>
        <dbReference type="ARBA" id="ARBA00022490"/>
    </source>
</evidence>
<evidence type="ECO:0000259" key="17">
    <source>
        <dbReference type="Pfam" id="PF08264"/>
    </source>
</evidence>
<dbReference type="PANTHER" id="PTHR42780:SF1">
    <property type="entry name" value="ISOLEUCINE--TRNA LIGASE, CYTOPLASMIC"/>
    <property type="match status" value="1"/>
</dbReference>
<dbReference type="NCBIfam" id="TIGR00392">
    <property type="entry name" value="ileS"/>
    <property type="match status" value="1"/>
</dbReference>
<gene>
    <name evidence="15" type="primary">lspA</name>
    <name evidence="18" type="ORF">BCY86_02300</name>
</gene>
<dbReference type="PRINTS" id="PR00984">
    <property type="entry name" value="TRNASYNTHILE"/>
</dbReference>
<dbReference type="NCBIfam" id="TIGR00077">
    <property type="entry name" value="lspA"/>
    <property type="match status" value="1"/>
</dbReference>
<dbReference type="InterPro" id="IPR014729">
    <property type="entry name" value="Rossmann-like_a/b/a_fold"/>
</dbReference>
<dbReference type="PANTHER" id="PTHR42780">
    <property type="entry name" value="SOLEUCYL-TRNA SYNTHETASE"/>
    <property type="match status" value="1"/>
</dbReference>
<reference evidence="18 19" key="1">
    <citation type="submission" date="2016-08" db="EMBL/GenBank/DDBJ databases">
        <title>Identification and validation of antigenic proteins from Pajaroellobacter abortibovis using de-novo genome sequence assembly and reverse vaccinology.</title>
        <authorList>
            <person name="Welly B.T."/>
            <person name="Miller M.R."/>
            <person name="Stott J.L."/>
            <person name="Blanchard M.T."/>
            <person name="Islas-Trejo A.D."/>
            <person name="O'Rourke S.M."/>
            <person name="Young A.E."/>
            <person name="Medrano J.F."/>
            <person name="Van Eenennaam A.L."/>
        </authorList>
    </citation>
    <scope>NUCLEOTIDE SEQUENCE [LARGE SCALE GENOMIC DNA]</scope>
    <source>
        <strain evidence="18 19">BTF92-0548A/99-0131</strain>
    </source>
</reference>
<feature type="domain" description="Aminoacyl-tRNA synthetase class Ia" evidence="16">
    <location>
        <begin position="24"/>
        <end position="704"/>
    </location>
</feature>
<feature type="domain" description="Methionyl/Valyl/Leucyl/Isoleucyl-tRNA synthetase anticodon-binding" evidence="17">
    <location>
        <begin position="855"/>
        <end position="1010"/>
    </location>
</feature>
<dbReference type="Pfam" id="PF01252">
    <property type="entry name" value="Peptidase_A8"/>
    <property type="match status" value="1"/>
</dbReference>
<dbReference type="InterPro" id="IPR013155">
    <property type="entry name" value="M/V/L/I-tRNA-synth_anticd-bd"/>
</dbReference>
<dbReference type="HAMAP" id="MF_00161">
    <property type="entry name" value="LspA"/>
    <property type="match status" value="1"/>
</dbReference>
<dbReference type="Pfam" id="PF08264">
    <property type="entry name" value="Anticodon_1"/>
    <property type="match status" value="1"/>
</dbReference>
<dbReference type="SUPFAM" id="SSF50677">
    <property type="entry name" value="ValRS/IleRS/LeuRS editing domain"/>
    <property type="match status" value="1"/>
</dbReference>
<dbReference type="InterPro" id="IPR001872">
    <property type="entry name" value="Peptidase_A8"/>
</dbReference>
<dbReference type="GO" id="GO:0004190">
    <property type="term" value="F:aspartic-type endopeptidase activity"/>
    <property type="evidence" value="ECO:0007669"/>
    <property type="project" value="UniProtKB-UniRule"/>
</dbReference>
<dbReference type="Gene3D" id="1.10.730.10">
    <property type="entry name" value="Isoleucyl-tRNA Synthetase, Domain 1"/>
    <property type="match status" value="1"/>
</dbReference>
<keyword evidence="19" id="KW-1185">Reference proteome</keyword>
<dbReference type="GO" id="GO:0005737">
    <property type="term" value="C:cytoplasm"/>
    <property type="evidence" value="ECO:0007669"/>
    <property type="project" value="UniProtKB-SubCell"/>
</dbReference>
<feature type="transmembrane region" description="Helical" evidence="15">
    <location>
        <begin position="1415"/>
        <end position="1434"/>
    </location>
</feature>
<evidence type="ECO:0000256" key="2">
    <source>
        <dbReference type="ARBA" id="ARBA00004496"/>
    </source>
</evidence>
<evidence type="ECO:0000313" key="18">
    <source>
        <dbReference type="EMBL" id="APR99635.1"/>
    </source>
</evidence>
<evidence type="ECO:0000256" key="12">
    <source>
        <dbReference type="ARBA" id="ARBA00023146"/>
    </source>
</evidence>
<proteinExistence type="inferred from homology"/>
<comment type="pathway">
    <text evidence="15">Protein modification; lipoprotein biosynthesis (signal peptide cleavage).</text>
</comment>
<comment type="function">
    <text evidence="13">Catalyzes the attachment of isoleucine to tRNA(Ile). As IleRS can inadvertently accommodate and process structurally similar amino acids such as valine, to avoid such errors it has two additional distinct tRNA(Ile)-dependent editing activities. One activity is designated as 'pretransfer' editing and involves the hydrolysis of activated Val-AMP. The other activity is designated 'posttransfer' editing and involves deacylation of mischarged Val-tRNA(Ile).</text>
</comment>
<dbReference type="InterPro" id="IPR009008">
    <property type="entry name" value="Val/Leu/Ile-tRNA-synth_edit"/>
</dbReference>
<name>A0A1L6MW36_9BACT</name>
<keyword evidence="15" id="KW-1003">Cell membrane</keyword>
<protein>
    <recommendedName>
        <fullName evidence="15">Lipoprotein signal peptidase</fullName>
        <ecNumber evidence="15">3.4.23.36</ecNumber>
    </recommendedName>
    <alternativeName>
        <fullName evidence="15">Prolipoprotein signal peptidase</fullName>
    </alternativeName>
    <alternativeName>
        <fullName evidence="15">Signal peptidase II</fullName>
        <shortName evidence="15">SPase II</shortName>
    </alternativeName>
</protein>
<feature type="active site" evidence="15">
    <location>
        <position position="1422"/>
    </location>
</feature>
<comment type="function">
    <text evidence="15">This protein specifically catalyzes the removal of signal peptides from prolipoproteins.</text>
</comment>
<dbReference type="GO" id="GO:0006428">
    <property type="term" value="P:isoleucyl-tRNA aminoacylation"/>
    <property type="evidence" value="ECO:0007669"/>
    <property type="project" value="UniProtKB-UniRule"/>
</dbReference>
<evidence type="ECO:0000256" key="15">
    <source>
        <dbReference type="HAMAP-Rule" id="MF_00161"/>
    </source>
</evidence>
<keyword evidence="6" id="KW-0436">Ligase</keyword>
<keyword evidence="15" id="KW-0645">Protease</keyword>
<keyword evidence="11" id="KW-0648">Protein biosynthesis</keyword>
<evidence type="ECO:0000256" key="6">
    <source>
        <dbReference type="ARBA" id="ARBA00022598"/>
    </source>
</evidence>
<keyword evidence="15" id="KW-0812">Transmembrane</keyword>
<evidence type="ECO:0000256" key="1">
    <source>
        <dbReference type="ARBA" id="ARBA00001947"/>
    </source>
</evidence>
<dbReference type="InterPro" id="IPR009080">
    <property type="entry name" value="tRNAsynth_Ia_anticodon-bd"/>
</dbReference>
<dbReference type="UniPathway" id="UPA00665"/>
<feature type="active site" evidence="15">
    <location>
        <position position="1400"/>
    </location>
</feature>
<keyword evidence="9" id="KW-0862">Zinc</keyword>
<dbReference type="Pfam" id="PF19302">
    <property type="entry name" value="DUF5915"/>
    <property type="match status" value="1"/>
</dbReference>
<evidence type="ECO:0000259" key="16">
    <source>
        <dbReference type="Pfam" id="PF00133"/>
    </source>
</evidence>
<comment type="cofactor">
    <cofactor evidence="1">
        <name>Zn(2+)</name>
        <dbReference type="ChEBI" id="CHEBI:29105"/>
    </cofactor>
</comment>
<sequence>MTVSVPLFQRVSSSFHFAEEEQKILSFWKENRILERSLSQREGRPRFVFYEGPPTANGLPHNGHVLTRVIKDLFLRYKTMQGFFVPRKAGWDTHGLPVEVEVEKELGIHGKGAIETCGVEPFVRHCMKSVFRYTEEWEKITERIGFWVDLSSAYVTYHQEYVESVWWALSQLHRRGLLYQGHKVVWWWSQGGTALSAAEVGQGYKQVDDPAIYVVFPLVDESDRALVVWTTTPWTLPSNAYVAVHPDCLYAEVKIGSWRCIVAQERVAPLADSLKTPLSVEQVFKGDSLVGKRYRPPFDLYAASWFDTTVTKKTGEQIPMYWRVVAADFVELKTGTGLVHIAPAFGEDDHRVHLRELARLKKPADVPLLCAVREDGTFVDQFSAYRGKWIKDCDKALQMELRERDLLIHAEVIRHDYPFCWRADGDPLIQYARPAWYIRTTDFKEHAQAANRHIHWVPSHVGEGRFGDFLANNVDWALSRERYWGTPLNIWINDKTGATEAPSSVAEILAKNPAAFDAFYKAREEDPSLPSHLMVHKPWIDQVTWQNPGEEGIYRRVPDVVDCWFDSGCMPFAQWGFPHAGQDEFKASFPADFISEAIDQTRGWFYSLLMVNLLLPQGKESQQEDHAEWIRSIPSYRTCLVLGHVSDCHGKKESKSKGNFIPPEVILEKVRMEFAVFSAQDFPFLQSAPGVAWIAEDDLQGLDVAGGSVLRVYCKETPEKAISLKVQADKRLRRRIVIVHEEDCFVLRIRPTSQKHVKPSDISWLPSQERICLEDTATPAPGADAFRWFFYASSPPWNTIRHSLSNVRLAQQESLLKLRNVYSFFTIYASIDTFNPWTTSDADRVPSIETLPEMDRWIRSELMLTLQSVRSSLDAFDVYAAAQRLKGFIDNLSNWYVRRCRGRFWRSGWDSDKSNAYSTLYDMLVTLASAMAPFVPFMAEEIYQNLVFEPARRLGKEVPRSVHLTSYPSPQESYINLPLSQKMSHLRELVSVGLQVRMQHQLKVRQPLQTAYLVVTDPHIQQSLASAEELIRQELHVLSISWLSPSQAHHLVDYRLKPNFRSLGKRGLGKEAQRLKSRFAKLSSEEAFELHTSLFTQGSFLFDGVELRVGDVEVILEAKEGYAASSGKVGAVVLDTKLDDMLRGLGFVRELLNRLQHLRKEKGLEFTDRVALVLGVEGSHLHALLEERAQEIREEVLAESFSVVSRDQLASSPLETQEVQVEGETMRVHMKLWTGSKEGEGGGALSSTPVSVFPTFSSLIPTPMQKEQVPLPSSSPSPFRPPYGFLAIVFSLSFLTDMLTKRWIEHHLRAYPHYQEIIPNYLAFTLAENRGGAWSLLHDAPESFRRPFFLLVSIISMVFILNLYLRLEASQKALKWGLALVLGGAFGNLVDRVYYGYVIDFIHAHVIWNGKDYRWPTFNVADIVICVGAGLMALDMGQGGQRKKEPVDHSSSQRSV</sequence>
<dbReference type="InterPro" id="IPR002301">
    <property type="entry name" value="Ile-tRNA-ligase"/>
</dbReference>